<dbReference type="GO" id="GO:0004496">
    <property type="term" value="F:mevalonate kinase activity"/>
    <property type="evidence" value="ECO:0007669"/>
    <property type="project" value="UniProtKB-EC"/>
</dbReference>
<sequence length="311" mass="34054">MKIAEQSACGKSILLGEHAVVYGQPAIAIPMEDIRAMAWIEENNQRGIEVDALDLNEKIIVENENRHQFSIVINELMQRSDRKKINFTVKLTSKIPQSVGMGSSAATSAAVCRCVAEYFGIELTAKEESEIVFRAEKIVHGTPSGIDNNVIVYEKPILFVKEEEPKILELEKDLYIVIGESGVESSTMKMVKNIRELVNTNPDEFEKKFDTIGKLVKKAEQNIENGNIGEIGILMNKNQEILREMELSHPELDTIIEIARKAGALGAKLTGKGGGGNVVAISDSPKTQKMIANAIEGAGYGVCKTKVGAKL</sequence>
<evidence type="ECO:0000256" key="7">
    <source>
        <dbReference type="ARBA" id="ARBA00022741"/>
    </source>
</evidence>
<evidence type="ECO:0000259" key="13">
    <source>
        <dbReference type="Pfam" id="PF00288"/>
    </source>
</evidence>
<dbReference type="InterPro" id="IPR006205">
    <property type="entry name" value="Mev_gal_kin"/>
</dbReference>
<protein>
    <recommendedName>
        <fullName evidence="3">mevalonate kinase</fullName>
        <ecNumber evidence="3">2.7.1.36</ecNumber>
    </recommendedName>
</protein>
<dbReference type="InterPro" id="IPR006204">
    <property type="entry name" value="GHMP_kinase_N_dom"/>
</dbReference>
<dbReference type="Pfam" id="PF08544">
    <property type="entry name" value="GHMP_kinases_C"/>
    <property type="match status" value="1"/>
</dbReference>
<dbReference type="GO" id="GO:0005829">
    <property type="term" value="C:cytosol"/>
    <property type="evidence" value="ECO:0007669"/>
    <property type="project" value="TreeGrafter"/>
</dbReference>
<dbReference type="Proteomes" id="UP000183815">
    <property type="component" value="Unassembled WGS sequence"/>
</dbReference>
<keyword evidence="7" id="KW-0547">Nucleotide-binding</keyword>
<dbReference type="SUPFAM" id="SSF55060">
    <property type="entry name" value="GHMP Kinase, C-terminal domain"/>
    <property type="match status" value="1"/>
</dbReference>
<accession>A0A1J5TJG4</accession>
<comment type="pathway">
    <text evidence="12">Isoprenoid biosynthesis; isopentenyl diphosphate biosynthesis via mevalonate pathway; isopentenyl diphosphate from (R)-mevalonate: step 1/3.</text>
</comment>
<dbReference type="InterPro" id="IPR013750">
    <property type="entry name" value="GHMP_kinase_C_dom"/>
</dbReference>
<keyword evidence="8 15" id="KW-0418">Kinase</keyword>
<evidence type="ECO:0000256" key="1">
    <source>
        <dbReference type="ARBA" id="ARBA00004496"/>
    </source>
</evidence>
<dbReference type="GO" id="GO:0019287">
    <property type="term" value="P:isopentenyl diphosphate biosynthetic process, mevalonate pathway"/>
    <property type="evidence" value="ECO:0007669"/>
    <property type="project" value="UniProtKB-UniPathway"/>
</dbReference>
<evidence type="ECO:0000256" key="5">
    <source>
        <dbReference type="ARBA" id="ARBA00022516"/>
    </source>
</evidence>
<dbReference type="PRINTS" id="PR00959">
    <property type="entry name" value="MEVGALKINASE"/>
</dbReference>
<evidence type="ECO:0000256" key="3">
    <source>
        <dbReference type="ARBA" id="ARBA00012103"/>
    </source>
</evidence>
<comment type="subcellular location">
    <subcellularLocation>
        <location evidence="1">Cytoplasm</location>
    </subcellularLocation>
</comment>
<evidence type="ECO:0000256" key="11">
    <source>
        <dbReference type="ARBA" id="ARBA00023098"/>
    </source>
</evidence>
<dbReference type="InterPro" id="IPR036554">
    <property type="entry name" value="GHMP_kinase_C_sf"/>
</dbReference>
<comment type="similarity">
    <text evidence="2">Belongs to the GHMP kinase family. Mevalonate kinase subfamily.</text>
</comment>
<evidence type="ECO:0000313" key="16">
    <source>
        <dbReference type="Proteomes" id="UP000183815"/>
    </source>
</evidence>
<dbReference type="InterPro" id="IPR020568">
    <property type="entry name" value="Ribosomal_Su5_D2-typ_SF"/>
</dbReference>
<keyword evidence="10" id="KW-0460">Magnesium</keyword>
<dbReference type="Gene3D" id="3.30.230.10">
    <property type="match status" value="1"/>
</dbReference>
<keyword evidence="4" id="KW-0963">Cytoplasm</keyword>
<evidence type="ECO:0000256" key="12">
    <source>
        <dbReference type="ARBA" id="ARBA00029438"/>
    </source>
</evidence>
<evidence type="ECO:0000259" key="14">
    <source>
        <dbReference type="Pfam" id="PF08544"/>
    </source>
</evidence>
<reference evidence="15 16" key="1">
    <citation type="submission" date="2016-08" db="EMBL/GenBank/DDBJ databases">
        <title>New Insights into Marine Group III Euryarchaeota, from dark to light.</title>
        <authorList>
            <person name="Haro-Moreno J.M."/>
            <person name="Rodriguez-Valera F."/>
            <person name="Lopez-Garcia P."/>
            <person name="Moreira D."/>
            <person name="Martin-Cuadrado A.B."/>
        </authorList>
    </citation>
    <scope>NUCLEOTIDE SEQUENCE [LARGE SCALE GENOMIC DNA]</scope>
    <source>
        <strain evidence="15">CG-Bathy1</strain>
    </source>
</reference>
<dbReference type="InterPro" id="IPR014721">
    <property type="entry name" value="Ribsml_uS5_D2-typ_fold_subgr"/>
</dbReference>
<dbReference type="PROSITE" id="PS00627">
    <property type="entry name" value="GHMP_KINASES_ATP"/>
    <property type="match status" value="1"/>
</dbReference>
<name>A0A1J5TJG4_9ARCH</name>
<evidence type="ECO:0000256" key="4">
    <source>
        <dbReference type="ARBA" id="ARBA00022490"/>
    </source>
</evidence>
<feature type="domain" description="GHMP kinase N-terminal" evidence="13">
    <location>
        <begin position="74"/>
        <end position="152"/>
    </location>
</feature>
<keyword evidence="5" id="KW-0444">Lipid biosynthesis</keyword>
<dbReference type="GO" id="GO:0005524">
    <property type="term" value="F:ATP binding"/>
    <property type="evidence" value="ECO:0007669"/>
    <property type="project" value="UniProtKB-KW"/>
</dbReference>
<organism evidence="15 16">
    <name type="scientific">Marine Group III euryarchaeote CG-Bathy1</name>
    <dbReference type="NCBI Taxonomy" id="1889001"/>
    <lineage>
        <taxon>Archaea</taxon>
        <taxon>Methanobacteriati</taxon>
        <taxon>Thermoplasmatota</taxon>
        <taxon>Thermoplasmata</taxon>
        <taxon>Candidatus Thermoprofundales</taxon>
    </lineage>
</organism>
<dbReference type="EC" id="2.7.1.36" evidence="3"/>
<dbReference type="Gene3D" id="3.30.70.890">
    <property type="entry name" value="GHMP kinase, C-terminal domain"/>
    <property type="match status" value="1"/>
</dbReference>
<dbReference type="PANTHER" id="PTHR43290:SF2">
    <property type="entry name" value="MEVALONATE KINASE"/>
    <property type="match status" value="1"/>
</dbReference>
<dbReference type="EMBL" id="MIYU01000001">
    <property type="protein sequence ID" value="OIR20283.1"/>
    <property type="molecule type" value="Genomic_DNA"/>
</dbReference>
<evidence type="ECO:0000313" key="15">
    <source>
        <dbReference type="EMBL" id="OIR20283.1"/>
    </source>
</evidence>
<dbReference type="NCBIfam" id="TIGR00549">
    <property type="entry name" value="mevalon_kin"/>
    <property type="match status" value="1"/>
</dbReference>
<evidence type="ECO:0000256" key="2">
    <source>
        <dbReference type="ARBA" id="ARBA00006495"/>
    </source>
</evidence>
<dbReference type="SUPFAM" id="SSF54211">
    <property type="entry name" value="Ribosomal protein S5 domain 2-like"/>
    <property type="match status" value="1"/>
</dbReference>
<keyword evidence="11" id="KW-0443">Lipid metabolism</keyword>
<gene>
    <name evidence="15" type="ORF">BEU04_00285</name>
</gene>
<dbReference type="PANTHER" id="PTHR43290">
    <property type="entry name" value="MEVALONATE KINASE"/>
    <property type="match status" value="1"/>
</dbReference>
<evidence type="ECO:0000256" key="8">
    <source>
        <dbReference type="ARBA" id="ARBA00022777"/>
    </source>
</evidence>
<keyword evidence="6" id="KW-0808">Transferase</keyword>
<dbReference type="Pfam" id="PF00288">
    <property type="entry name" value="GHMP_kinases_N"/>
    <property type="match status" value="1"/>
</dbReference>
<evidence type="ECO:0000256" key="6">
    <source>
        <dbReference type="ARBA" id="ARBA00022679"/>
    </source>
</evidence>
<dbReference type="AlphaFoldDB" id="A0A1J5TJG4"/>
<keyword evidence="9" id="KW-0067">ATP-binding</keyword>
<evidence type="ECO:0000256" key="10">
    <source>
        <dbReference type="ARBA" id="ARBA00022842"/>
    </source>
</evidence>
<dbReference type="InterPro" id="IPR006203">
    <property type="entry name" value="GHMP_knse_ATP-bd_CS"/>
</dbReference>
<feature type="domain" description="GHMP kinase C-terminal" evidence="14">
    <location>
        <begin position="221"/>
        <end position="297"/>
    </location>
</feature>
<evidence type="ECO:0000256" key="9">
    <source>
        <dbReference type="ARBA" id="ARBA00022840"/>
    </source>
</evidence>
<comment type="caution">
    <text evidence="15">The sequence shown here is derived from an EMBL/GenBank/DDBJ whole genome shotgun (WGS) entry which is preliminary data.</text>
</comment>
<dbReference type="UniPathway" id="UPA00057">
    <property type="reaction ID" value="UER00098"/>
</dbReference>
<proteinExistence type="inferred from homology"/>